<accession>A0A259U499</accession>
<dbReference type="SUPFAM" id="SSF54373">
    <property type="entry name" value="FAD-linked reductases, C-terminal domain"/>
    <property type="match status" value="1"/>
</dbReference>
<dbReference type="GO" id="GO:0005737">
    <property type="term" value="C:cytoplasm"/>
    <property type="evidence" value="ECO:0007669"/>
    <property type="project" value="TreeGrafter"/>
</dbReference>
<dbReference type="PANTHER" id="PTHR13847:SF260">
    <property type="entry name" value="FAD DEPENDENT OXIDOREDUCTASE DOMAIN-CONTAINING PROTEIN"/>
    <property type="match status" value="1"/>
</dbReference>
<dbReference type="Gene3D" id="3.50.50.60">
    <property type="entry name" value="FAD/NAD(P)-binding domain"/>
    <property type="match status" value="1"/>
</dbReference>
<dbReference type="Proteomes" id="UP000216446">
    <property type="component" value="Unassembled WGS sequence"/>
</dbReference>
<dbReference type="AlphaFoldDB" id="A0A259U499"/>
<dbReference type="FunCoup" id="A0A259U499">
    <property type="interactions" value="234"/>
</dbReference>
<dbReference type="InParanoid" id="A0A259U499"/>
<evidence type="ECO:0000259" key="1">
    <source>
        <dbReference type="Pfam" id="PF01266"/>
    </source>
</evidence>
<keyword evidence="3" id="KW-1185">Reference proteome</keyword>
<comment type="caution">
    <text evidence="2">The sequence shown here is derived from an EMBL/GenBank/DDBJ whole genome shotgun (WGS) entry which is preliminary data.</text>
</comment>
<reference evidence="2 3" key="1">
    <citation type="submission" date="2016-11" db="EMBL/GenBank/DDBJ databases">
        <title>Study of marine rhodopsin-containing bacteria.</title>
        <authorList>
            <person name="Yoshizawa S."/>
            <person name="Kumagai Y."/>
            <person name="Kogure K."/>
        </authorList>
    </citation>
    <scope>NUCLEOTIDE SEQUENCE [LARGE SCALE GENOMIC DNA]</scope>
    <source>
        <strain evidence="2 3">SG-29</strain>
    </source>
</reference>
<protein>
    <recommendedName>
        <fullName evidence="1">FAD dependent oxidoreductase domain-containing protein</fullName>
    </recommendedName>
</protein>
<dbReference type="InterPro" id="IPR006076">
    <property type="entry name" value="FAD-dep_OxRdtase"/>
</dbReference>
<feature type="domain" description="FAD dependent oxidoreductase" evidence="1">
    <location>
        <begin position="16"/>
        <end position="364"/>
    </location>
</feature>
<dbReference type="EMBL" id="MQWB01000001">
    <property type="protein sequence ID" value="OZC04658.1"/>
    <property type="molecule type" value="Genomic_DNA"/>
</dbReference>
<evidence type="ECO:0000313" key="2">
    <source>
        <dbReference type="EMBL" id="OZC04658.1"/>
    </source>
</evidence>
<organism evidence="2 3">
    <name type="scientific">Rubricoccus marinus</name>
    <dbReference type="NCBI Taxonomy" id="716817"/>
    <lineage>
        <taxon>Bacteria</taxon>
        <taxon>Pseudomonadati</taxon>
        <taxon>Rhodothermota</taxon>
        <taxon>Rhodothermia</taxon>
        <taxon>Rhodothermales</taxon>
        <taxon>Rubricoccaceae</taxon>
        <taxon>Rubricoccus</taxon>
    </lineage>
</organism>
<dbReference type="PANTHER" id="PTHR13847">
    <property type="entry name" value="SARCOSINE DEHYDROGENASE-RELATED"/>
    <property type="match status" value="1"/>
</dbReference>
<name>A0A259U499_9BACT</name>
<evidence type="ECO:0000313" key="3">
    <source>
        <dbReference type="Proteomes" id="UP000216446"/>
    </source>
</evidence>
<dbReference type="InterPro" id="IPR036188">
    <property type="entry name" value="FAD/NAD-bd_sf"/>
</dbReference>
<dbReference type="Gene3D" id="3.30.9.10">
    <property type="entry name" value="D-Amino Acid Oxidase, subunit A, domain 2"/>
    <property type="match status" value="1"/>
</dbReference>
<dbReference type="Pfam" id="PF01266">
    <property type="entry name" value="DAO"/>
    <property type="match status" value="1"/>
</dbReference>
<dbReference type="SUPFAM" id="SSF51905">
    <property type="entry name" value="FAD/NAD(P)-binding domain"/>
    <property type="match status" value="1"/>
</dbReference>
<proteinExistence type="predicted"/>
<gene>
    <name evidence="2" type="ORF">BSZ36_08325</name>
</gene>
<sequence length="402" mass="42127">MAPTAGSSAPLAPEADVVIVGGGAIGCATAWALHEADPTLRLVIVEAEHLAFGASGRNAGFVLLGAPGADPGSTNAAERERAGRLWRFTHENADAIREMDGDAFGLTWTGSLIAAGDDDEATMLQRQADVLEGTEWLPPDALHKRLAASGARGFRGGLWVETGGTLDPAAYVRYLARASGATVLDRSPMTGLAARGGGVAVQTARGEVRAERAVVCLNAYLPRVLPAFADLVRPVRAQMLATAPLAPILDVPVYSHDGYYYLRQRQDGRLLLGGARHLHRDAEVGYEDATTALQGDLEAYLAAHFPAAGTPEVEQRWSGTMGFSPDGLPFVADVPEIPGAVVASGFTGHGMGYSARFGRLLARRTLGDQDPAADLFDVRRFDAAPEAAAPSASGGDLRAQRA</sequence>